<dbReference type="PROSITE" id="PS51918">
    <property type="entry name" value="RADICAL_SAM"/>
    <property type="match status" value="1"/>
</dbReference>
<dbReference type="InterPro" id="IPR006638">
    <property type="entry name" value="Elp3/MiaA/NifB-like_rSAM"/>
</dbReference>
<dbReference type="Gene3D" id="3.80.30.20">
    <property type="entry name" value="tm_1862 like domain"/>
    <property type="match status" value="1"/>
</dbReference>
<evidence type="ECO:0000259" key="1">
    <source>
        <dbReference type="PROSITE" id="PS51918"/>
    </source>
</evidence>
<dbReference type="GO" id="GO:0051536">
    <property type="term" value="F:iron-sulfur cluster binding"/>
    <property type="evidence" value="ECO:0007669"/>
    <property type="project" value="InterPro"/>
</dbReference>
<dbReference type="InterPro" id="IPR023862">
    <property type="entry name" value="CHP03960_rSAM"/>
</dbReference>
<dbReference type="CDD" id="cd01335">
    <property type="entry name" value="Radical_SAM"/>
    <property type="match status" value="1"/>
</dbReference>
<dbReference type="SMART" id="SM00729">
    <property type="entry name" value="Elp3"/>
    <property type="match status" value="1"/>
</dbReference>
<dbReference type="InterPro" id="IPR023404">
    <property type="entry name" value="rSAM_horseshoe"/>
</dbReference>
<dbReference type="Pfam" id="PF04055">
    <property type="entry name" value="Radical_SAM"/>
    <property type="match status" value="1"/>
</dbReference>
<name>F2AUL7_RHOBT</name>
<dbReference type="InterPro" id="IPR045784">
    <property type="entry name" value="Radical_SAM_N2"/>
</dbReference>
<evidence type="ECO:0000313" key="2">
    <source>
        <dbReference type="EMBL" id="EGF26668.1"/>
    </source>
</evidence>
<dbReference type="SFLD" id="SFLDG01082">
    <property type="entry name" value="B12-binding_domain_containing"/>
    <property type="match status" value="1"/>
</dbReference>
<dbReference type="GO" id="GO:0003824">
    <property type="term" value="F:catalytic activity"/>
    <property type="evidence" value="ECO:0007669"/>
    <property type="project" value="InterPro"/>
</dbReference>
<dbReference type="Proteomes" id="UP000006222">
    <property type="component" value="Unassembled WGS sequence"/>
</dbReference>
<dbReference type="SFLD" id="SFLDS00029">
    <property type="entry name" value="Radical_SAM"/>
    <property type="match status" value="1"/>
</dbReference>
<dbReference type="PANTHER" id="PTHR42731">
    <property type="entry name" value="SLL1084 PROTEIN"/>
    <property type="match status" value="1"/>
</dbReference>
<dbReference type="EMBL" id="AFAR01000177">
    <property type="protein sequence ID" value="EGF26668.1"/>
    <property type="molecule type" value="Genomic_DNA"/>
</dbReference>
<feature type="domain" description="Radical SAM core" evidence="1">
    <location>
        <begin position="334"/>
        <end position="567"/>
    </location>
</feature>
<organism evidence="2 3">
    <name type="scientific">Rhodopirellula baltica WH47</name>
    <dbReference type="NCBI Taxonomy" id="991778"/>
    <lineage>
        <taxon>Bacteria</taxon>
        <taxon>Pseudomonadati</taxon>
        <taxon>Planctomycetota</taxon>
        <taxon>Planctomycetia</taxon>
        <taxon>Pirellulales</taxon>
        <taxon>Pirellulaceae</taxon>
        <taxon>Rhodopirellula</taxon>
    </lineage>
</organism>
<dbReference type="InterPro" id="IPR007197">
    <property type="entry name" value="rSAM"/>
</dbReference>
<dbReference type="Pfam" id="PF19864">
    <property type="entry name" value="Radical_SAM_N2"/>
    <property type="match status" value="1"/>
</dbReference>
<evidence type="ECO:0000313" key="3">
    <source>
        <dbReference type="Proteomes" id="UP000006222"/>
    </source>
</evidence>
<dbReference type="InterPro" id="IPR058240">
    <property type="entry name" value="rSAM_sf"/>
</dbReference>
<dbReference type="PATRIC" id="fig|991778.3.peg.3632"/>
<gene>
    <name evidence="2" type="ORF">RBWH47_02750</name>
</gene>
<proteinExistence type="predicted"/>
<protein>
    <submittedName>
        <fullName evidence="2">Radical SAM domain protein</fullName>
    </submittedName>
</protein>
<dbReference type="SUPFAM" id="SSF102114">
    <property type="entry name" value="Radical SAM enzymes"/>
    <property type="match status" value="1"/>
</dbReference>
<dbReference type="PANTHER" id="PTHR42731:SF1">
    <property type="entry name" value="RADICAL SAM DOMAIN PROTEIN"/>
    <property type="match status" value="1"/>
</dbReference>
<sequence>MLDSLFDLDCVLAAQRSDQPFYLTPANSPMRLRMTRAAGFALMDVRLSLDHSIHFWCQFFMIHHELRRKLESRVLPHVQTPAQYVGGERNIVVKDHRKLRGKIAVGFPDAYTIGMSHHGLQVLYSMINRRDDWCAERVFMPWPDMEAKLREHNLPLYTLETFTPLSEFDVIGLSLQYEISSPNVLTMVDLGGLPLDAVDRTMADPLLVAGGPCCQNPEPMADVFDVMVTGDGEPALPEICDLWLSLREEVRLPDGSYATGEEGRQQREDALARVAQQLPFAYVPRFYEPQYSDNNRIGSIVRTRDDVPETIAPSVISDLDGMPLPTNPIVPYVNCVHDRIAIEIMRGCPHLCRFCQSTVIKRPLRIREVDTIVDAALESYRSTGFNEISILSLSSSDYPHFAELVKRLHEVFVPLDVNISVPSLRVNDQLRTLPELLGSTRRKSLTLAPEVARDDMRQQIRKKIKNSDLIEGCRAAFQNGFESVKLYFMCGLPGERPVDLDGIVDLAETISTVGKEVNGRYARVTASVSNFVPKSHTPYQWNGMQSREYFRWAHDYLWKRRKIRSVNIKCHDIETSLLEGVISRGDRRTGKAIRLAWERGARMDGWTEHLDSERWWQAIQDAGIDVDQQVHQKYEMMDKLPWDHVNVKFGRTYLEKEQTRATIQLTDMANAT</sequence>
<dbReference type="AlphaFoldDB" id="F2AUL7"/>
<comment type="caution">
    <text evidence="2">The sequence shown here is derived from an EMBL/GenBank/DDBJ whole genome shotgun (WGS) entry which is preliminary data.</text>
</comment>
<dbReference type="NCBIfam" id="TIGR03960">
    <property type="entry name" value="rSAM_fuse_unch"/>
    <property type="match status" value="1"/>
</dbReference>
<accession>F2AUL7</accession>
<reference evidence="2 3" key="1">
    <citation type="journal article" date="2013" name="Mar. Genomics">
        <title>Expression of sulfatases in Rhodopirellula baltica and the diversity of sulfatases in the genus Rhodopirellula.</title>
        <authorList>
            <person name="Wegner C.E."/>
            <person name="Richter-Heitmann T."/>
            <person name="Klindworth A."/>
            <person name="Klockow C."/>
            <person name="Richter M."/>
            <person name="Achstetter T."/>
            <person name="Glockner F.O."/>
            <person name="Harder J."/>
        </authorList>
    </citation>
    <scope>NUCLEOTIDE SEQUENCE [LARGE SCALE GENOMIC DNA]</scope>
    <source>
        <strain evidence="2 3">WH47</strain>
    </source>
</reference>